<dbReference type="RefSeq" id="XP_013408133.1">
    <property type="nucleotide sequence ID" value="XM_013552679.2"/>
</dbReference>
<dbReference type="PANTHER" id="PTHR48439:SF1">
    <property type="entry name" value="HEMIMETHYLATED DNA-BINDING DOMAIN-CONTAINING PROTEIN"/>
    <property type="match status" value="1"/>
</dbReference>
<dbReference type="Pfam" id="PF08755">
    <property type="entry name" value="YccV-like"/>
    <property type="match status" value="1"/>
</dbReference>
<dbReference type="NCBIfam" id="TIGR02097">
    <property type="entry name" value="yccV"/>
    <property type="match status" value="1"/>
</dbReference>
<dbReference type="GeneID" id="106175746"/>
<accession>A0A1S3JCT6</accession>
<dbReference type="InterPro" id="IPR011722">
    <property type="entry name" value="Hemimethylated_DNA-bd_dom"/>
</dbReference>
<dbReference type="KEGG" id="lak:106172087"/>
<dbReference type="KEGG" id="lak:106175746"/>
<dbReference type="OrthoDB" id="28868at2759"/>
<dbReference type="SMART" id="SM00992">
    <property type="entry name" value="YccV-like"/>
    <property type="match status" value="1"/>
</dbReference>
<organism evidence="2 3">
    <name type="scientific">Lingula anatina</name>
    <name type="common">Brachiopod</name>
    <name type="synonym">Lingula unguis</name>
    <dbReference type="NCBI Taxonomy" id="7574"/>
    <lineage>
        <taxon>Eukaryota</taxon>
        <taxon>Metazoa</taxon>
        <taxon>Spiralia</taxon>
        <taxon>Lophotrochozoa</taxon>
        <taxon>Brachiopoda</taxon>
        <taxon>Linguliformea</taxon>
        <taxon>Lingulata</taxon>
        <taxon>Lingulida</taxon>
        <taxon>Linguloidea</taxon>
        <taxon>Lingulidae</taxon>
        <taxon>Lingula</taxon>
    </lineage>
</organism>
<dbReference type="PANTHER" id="PTHR48439">
    <property type="entry name" value="HEMIMETHYLATED DNA-BINDING DOMAIN-CONTAINING PROTEIN"/>
    <property type="match status" value="1"/>
</dbReference>
<proteinExistence type="predicted"/>
<dbReference type="GeneID" id="106172087"/>
<dbReference type="Gene3D" id="2.30.30.390">
    <property type="entry name" value="Hemimethylated DNA-binding domain"/>
    <property type="match status" value="1"/>
</dbReference>
<keyword evidence="2" id="KW-1185">Reference proteome</keyword>
<dbReference type="OMA" id="ISRWCGS"/>
<gene>
    <name evidence="3" type="primary">LOC106172087</name>
    <name evidence="4" type="synonym">LOC106175746</name>
</gene>
<evidence type="ECO:0000313" key="4">
    <source>
        <dbReference type="RefSeq" id="XP_013413329.1"/>
    </source>
</evidence>
<evidence type="ECO:0000259" key="1">
    <source>
        <dbReference type="SMART" id="SM00992"/>
    </source>
</evidence>
<reference evidence="3 4" key="1">
    <citation type="submission" date="2025-04" db="UniProtKB">
        <authorList>
            <consortium name="RefSeq"/>
        </authorList>
    </citation>
    <scope>IDENTIFICATION</scope>
    <source>
        <tissue evidence="3 4">Gonads</tissue>
    </source>
</reference>
<dbReference type="InterPro" id="IPR036623">
    <property type="entry name" value="Hemimethylated_DNA-bd_sf"/>
</dbReference>
<name>A0A1S3JCT6_LINAN</name>
<dbReference type="Proteomes" id="UP000085678">
    <property type="component" value="Unplaced"/>
</dbReference>
<feature type="domain" description="Hemimethylated DNA-binding" evidence="1">
    <location>
        <begin position="116"/>
        <end position="217"/>
    </location>
</feature>
<evidence type="ECO:0000313" key="3">
    <source>
        <dbReference type="RefSeq" id="XP_013408133.1"/>
    </source>
</evidence>
<protein>
    <submittedName>
        <fullName evidence="3">Uncharacterized protein LOC106172087</fullName>
    </submittedName>
    <submittedName>
        <fullName evidence="4">Uncharacterized protein LOC106175746</fullName>
    </submittedName>
</protein>
<dbReference type="SUPFAM" id="SSF141255">
    <property type="entry name" value="YccV-like"/>
    <property type="match status" value="1"/>
</dbReference>
<sequence>MPLDRRAAFQFGLILLAVPAQYLITKWMTSNQVQRNVALRSILNSAVTFHEKYFTWKSWQKWCFDVISKVHLHSKPSYGESDAPDGESPAVEVMKHDQPDGYFAGSPHPRVSRQENVKYRVGQVIRHKIHGYRGVIVGWDPKAKAPESWLQQMHPKDKKHWRDMPNYAILVDTRDREMPQVTYVPQENIEILSNTKVLHPGIDEYFEGFDGAQYLPRPHLRALYPHD</sequence>
<dbReference type="RefSeq" id="XP_013413329.1">
    <property type="nucleotide sequence ID" value="XM_013557875.2"/>
</dbReference>
<dbReference type="AlphaFoldDB" id="A0A1S3JCT6"/>
<dbReference type="GO" id="GO:0003677">
    <property type="term" value="F:DNA binding"/>
    <property type="evidence" value="ECO:0007669"/>
    <property type="project" value="InterPro"/>
</dbReference>
<evidence type="ECO:0000313" key="2">
    <source>
        <dbReference type="Proteomes" id="UP000085678"/>
    </source>
</evidence>
<dbReference type="InterPro" id="IPR053189">
    <property type="entry name" value="Clp_protease_adapter_ClpF"/>
</dbReference>